<dbReference type="Gene3D" id="3.30.300.250">
    <property type="match status" value="1"/>
</dbReference>
<dbReference type="PIRSF" id="PIRSF007010">
    <property type="entry name" value="UCP007010"/>
    <property type="match status" value="1"/>
</dbReference>
<dbReference type="EMBL" id="CCJX01000090">
    <property type="protein sequence ID" value="CDT28126.1"/>
    <property type="molecule type" value="Genomic_DNA"/>
</dbReference>
<proteinExistence type="predicted"/>
<reference evidence="4" key="1">
    <citation type="submission" date="2014-06" db="EMBL/GenBank/DDBJ databases">
        <authorList>
            <person name="Le Roux Frederique"/>
        </authorList>
    </citation>
    <scope>NUCLEOTIDE SEQUENCE [LARGE SCALE GENOMIC DNA]</scope>
    <source>
        <strain evidence="4">J5-5</strain>
    </source>
</reference>
<evidence type="ECO:0000313" key="4">
    <source>
        <dbReference type="Proteomes" id="UP000049495"/>
    </source>
</evidence>
<dbReference type="Proteomes" id="UP000049495">
    <property type="component" value="Unassembled WGS sequence"/>
</dbReference>
<accession>A0A0T7D6Z1</accession>
<dbReference type="Pfam" id="PF16549">
    <property type="entry name" value="T2SSS_2"/>
    <property type="match status" value="1"/>
</dbReference>
<dbReference type="EMBL" id="CCJV01000093">
    <property type="protein sequence ID" value="CDT46965.1"/>
    <property type="molecule type" value="Genomic_DNA"/>
</dbReference>
<dbReference type="InterPro" id="IPR016502">
    <property type="entry name" value="T2SSS_2"/>
</dbReference>
<evidence type="ECO:0000313" key="2">
    <source>
        <dbReference type="EMBL" id="CDT46965.1"/>
    </source>
</evidence>
<dbReference type="Proteomes" id="UP000049077">
    <property type="component" value="Unassembled WGS sequence"/>
</dbReference>
<dbReference type="AlphaFoldDB" id="A0A0T7D6Z1"/>
<name>A0A0T7D6Z1_9VIBR</name>
<evidence type="ECO:0000313" key="3">
    <source>
        <dbReference type="Proteomes" id="UP000049077"/>
    </source>
</evidence>
<reference evidence="2 3" key="2">
    <citation type="submission" date="2014-06" db="EMBL/GenBank/DDBJ databases">
        <authorList>
            <person name="Le Roux F."/>
        </authorList>
    </citation>
    <scope>NUCLEOTIDE SEQUENCE</scope>
    <source>
        <strain evidence="1 3">J5-4</strain>
        <strain evidence="2">J5-5</strain>
    </source>
</reference>
<keyword evidence="3" id="KW-1185">Reference proteome</keyword>
<sequence length="143" mass="15949">MLLLNHSRKYFNVKKWIIGSLTLALLAGCSSSEHDEQRQLEMMAQHRAGVLSAGLPIEYGPLSVMRVLAKNTVIEIMMIYNQDAKGAKPLNQVVDMSVNSYCTNSEVRANLDMGLAYNIKIRNTRGQLMVEKLISKNTCQSSS</sequence>
<evidence type="ECO:0000313" key="1">
    <source>
        <dbReference type="EMBL" id="CDT28126.1"/>
    </source>
</evidence>
<protein>
    <submittedName>
        <fullName evidence="2">Uncharacterized protein</fullName>
    </submittedName>
</protein>
<comment type="caution">
    <text evidence="2">The sequence shown here is derived from an EMBL/GenBank/DDBJ whole genome shotgun (WGS) entry which is preliminary data.</text>
</comment>
<organism evidence="2 4">
    <name type="scientific">Vibrio crassostreae</name>
    <dbReference type="NCBI Taxonomy" id="246167"/>
    <lineage>
        <taxon>Bacteria</taxon>
        <taxon>Pseudomonadati</taxon>
        <taxon>Pseudomonadota</taxon>
        <taxon>Gammaproteobacteria</taxon>
        <taxon>Vibrionales</taxon>
        <taxon>Vibrionaceae</taxon>
        <taxon>Vibrio</taxon>
    </lineage>
</organism>
<gene>
    <name evidence="1" type="ORF">VCR4J5_180029</name>
    <name evidence="2" type="ORF">VCR5J5_330082</name>
</gene>